<dbReference type="InterPro" id="IPR015797">
    <property type="entry name" value="NUDIX_hydrolase-like_dom_sf"/>
</dbReference>
<dbReference type="InterPro" id="IPR045121">
    <property type="entry name" value="CoAse"/>
</dbReference>
<dbReference type="PANTHER" id="PTHR12992:SF11">
    <property type="entry name" value="MITOCHONDRIAL COENZYME A DIPHOSPHATASE NUDT8"/>
    <property type="match status" value="1"/>
</dbReference>
<dbReference type="Proteomes" id="UP001620262">
    <property type="component" value="Unassembled WGS sequence"/>
</dbReference>
<dbReference type="SUPFAM" id="SSF55811">
    <property type="entry name" value="Nudix"/>
    <property type="match status" value="1"/>
</dbReference>
<dbReference type="PROSITE" id="PS51462">
    <property type="entry name" value="NUDIX"/>
    <property type="match status" value="1"/>
</dbReference>
<keyword evidence="4 8" id="KW-0378">Hydrolase</keyword>
<evidence type="ECO:0000256" key="3">
    <source>
        <dbReference type="ARBA" id="ARBA00022723"/>
    </source>
</evidence>
<keyword evidence="9" id="KW-1185">Reference proteome</keyword>
<dbReference type="RefSeq" id="WP_404675236.1">
    <property type="nucleotide sequence ID" value="NZ_JBJDOT010000009.1"/>
</dbReference>
<protein>
    <submittedName>
        <fullName evidence="8">NUDIX hydrolase</fullName>
        <ecNumber evidence="8">3.6.1.55</ecNumber>
    </submittedName>
</protein>
<keyword evidence="3" id="KW-0479">Metal-binding</keyword>
<sequence length="197" mass="21782">MNSKQLMARFQLTAPANEYIQPADKRHFKQRPQRASAVMLPLIDVDNSAHILLCKRPMFLNHHPGEICLPGGKHELSDANLRHTALRELSEELNIAPSNVTVIGQLGDYSTLTGFAITPFVGVLAPDTHWHADQNEVAASFLLPVSALADVKNWQPLPFHRFGKTITLQGFSTPYGLLWGATASIIKNFTKQLAIPV</sequence>
<accession>A0ABW8KVY1</accession>
<proteinExistence type="predicted"/>
<name>A0ABW8KVY1_9GAMM</name>
<reference evidence="8 9" key="1">
    <citation type="submission" date="2024-11" db="EMBL/GenBank/DDBJ databases">
        <title>The Natural Products Discovery Center: Release of the First 8490 Sequenced Strains for Exploring Actinobacteria Biosynthetic Diversity.</title>
        <authorList>
            <person name="Kalkreuter E."/>
            <person name="Kautsar S.A."/>
            <person name="Yang D."/>
            <person name="Bader C.D."/>
            <person name="Teijaro C.N."/>
            <person name="Fluegel L."/>
            <person name="Davis C.M."/>
            <person name="Simpson J.R."/>
            <person name="Lauterbach L."/>
            <person name="Steele A.D."/>
            <person name="Gui C."/>
            <person name="Meng S."/>
            <person name="Li G."/>
            <person name="Viehrig K."/>
            <person name="Ye F."/>
            <person name="Su P."/>
            <person name="Kiefer A.F."/>
            <person name="Nichols A."/>
            <person name="Cepeda A.J."/>
            <person name="Yan W."/>
            <person name="Fan B."/>
            <person name="Jiang Y."/>
            <person name="Adhikari A."/>
            <person name="Zheng C.-J."/>
            <person name="Schuster L."/>
            <person name="Cowan T.M."/>
            <person name="Smanski M.J."/>
            <person name="Chevrette M.G."/>
            <person name="De Carvalho L.P.S."/>
            <person name="Shen B."/>
        </authorList>
    </citation>
    <scope>NUCLEOTIDE SEQUENCE [LARGE SCALE GENOMIC DNA]</scope>
    <source>
        <strain evidence="8 9">NPDC078403</strain>
    </source>
</reference>
<evidence type="ECO:0000259" key="7">
    <source>
        <dbReference type="PROSITE" id="PS51462"/>
    </source>
</evidence>
<feature type="domain" description="Nudix hydrolase" evidence="7">
    <location>
        <begin position="32"/>
        <end position="172"/>
    </location>
</feature>
<dbReference type="Gene3D" id="3.90.79.10">
    <property type="entry name" value="Nucleoside Triphosphate Pyrophosphohydrolase"/>
    <property type="match status" value="1"/>
</dbReference>
<comment type="cofactor">
    <cofactor evidence="1">
        <name>Mn(2+)</name>
        <dbReference type="ChEBI" id="CHEBI:29035"/>
    </cofactor>
</comment>
<keyword evidence="6" id="KW-0464">Manganese</keyword>
<keyword evidence="5" id="KW-0460">Magnesium</keyword>
<comment type="cofactor">
    <cofactor evidence="2">
        <name>Mg(2+)</name>
        <dbReference type="ChEBI" id="CHEBI:18420"/>
    </cofactor>
</comment>
<dbReference type="PANTHER" id="PTHR12992">
    <property type="entry name" value="NUDIX HYDROLASE"/>
    <property type="match status" value="1"/>
</dbReference>
<evidence type="ECO:0000256" key="1">
    <source>
        <dbReference type="ARBA" id="ARBA00001936"/>
    </source>
</evidence>
<dbReference type="CDD" id="cd03426">
    <property type="entry name" value="NUDIX_CoAse_Nudt7"/>
    <property type="match status" value="1"/>
</dbReference>
<evidence type="ECO:0000313" key="9">
    <source>
        <dbReference type="Proteomes" id="UP001620262"/>
    </source>
</evidence>
<dbReference type="EC" id="3.6.1.55" evidence="8"/>
<comment type="caution">
    <text evidence="8">The sequence shown here is derived from an EMBL/GenBank/DDBJ whole genome shotgun (WGS) entry which is preliminary data.</text>
</comment>
<gene>
    <name evidence="8" type="ORF">ACI2JU_08725</name>
</gene>
<dbReference type="GO" id="GO:0035539">
    <property type="term" value="F:8-oxo-7,8-dihydrodeoxyguanosine triphosphate pyrophosphatase activity"/>
    <property type="evidence" value="ECO:0007669"/>
    <property type="project" value="UniProtKB-EC"/>
</dbReference>
<organism evidence="8 9">
    <name type="scientific">Pseudoalteromonas rhizosphaerae</name>
    <dbReference type="NCBI Taxonomy" id="2518973"/>
    <lineage>
        <taxon>Bacteria</taxon>
        <taxon>Pseudomonadati</taxon>
        <taxon>Pseudomonadota</taxon>
        <taxon>Gammaproteobacteria</taxon>
        <taxon>Alteromonadales</taxon>
        <taxon>Pseudoalteromonadaceae</taxon>
        <taxon>Pseudoalteromonas</taxon>
    </lineage>
</organism>
<evidence type="ECO:0000313" key="8">
    <source>
        <dbReference type="EMBL" id="MFK3863957.1"/>
    </source>
</evidence>
<dbReference type="EMBL" id="JBJDOT010000009">
    <property type="protein sequence ID" value="MFK3863957.1"/>
    <property type="molecule type" value="Genomic_DNA"/>
</dbReference>
<dbReference type="Pfam" id="PF00293">
    <property type="entry name" value="NUDIX"/>
    <property type="match status" value="1"/>
</dbReference>
<evidence type="ECO:0000256" key="2">
    <source>
        <dbReference type="ARBA" id="ARBA00001946"/>
    </source>
</evidence>
<evidence type="ECO:0000256" key="5">
    <source>
        <dbReference type="ARBA" id="ARBA00022842"/>
    </source>
</evidence>
<evidence type="ECO:0000256" key="6">
    <source>
        <dbReference type="ARBA" id="ARBA00023211"/>
    </source>
</evidence>
<dbReference type="InterPro" id="IPR000086">
    <property type="entry name" value="NUDIX_hydrolase_dom"/>
</dbReference>
<evidence type="ECO:0000256" key="4">
    <source>
        <dbReference type="ARBA" id="ARBA00022801"/>
    </source>
</evidence>